<organism evidence="1 2">
    <name type="scientific">Macrostomum lignano</name>
    <dbReference type="NCBI Taxonomy" id="282301"/>
    <lineage>
        <taxon>Eukaryota</taxon>
        <taxon>Metazoa</taxon>
        <taxon>Spiralia</taxon>
        <taxon>Lophotrochozoa</taxon>
        <taxon>Platyhelminthes</taxon>
        <taxon>Rhabditophora</taxon>
        <taxon>Macrostomorpha</taxon>
        <taxon>Macrostomida</taxon>
        <taxon>Macrostomidae</taxon>
        <taxon>Macrostomum</taxon>
    </lineage>
</organism>
<reference evidence="2" key="1">
    <citation type="submission" date="2016-11" db="UniProtKB">
        <authorList>
            <consortium name="WormBaseParasite"/>
        </authorList>
    </citation>
    <scope>IDENTIFICATION</scope>
</reference>
<accession>A0A1I8GYY2</accession>
<dbReference type="WBParaSite" id="maker-uti_cns_0003739-snap-gene-0.4-mRNA-1">
    <property type="protein sequence ID" value="maker-uti_cns_0003739-snap-gene-0.4-mRNA-1"/>
    <property type="gene ID" value="maker-uti_cns_0003739-snap-gene-0.4"/>
</dbReference>
<protein>
    <submittedName>
        <fullName evidence="2">Uncharacterized protein</fullName>
    </submittedName>
</protein>
<proteinExistence type="predicted"/>
<sequence>MPAGLVEHPHDCTASFNHNLTGFHLCGFTKNSSNSELTYRVACPDWTDPELPQFLLLRKFVANQTDTFVTFRLLGIEEVHFCKLQSNGCSINALFHLKLNDNLLIRAWLPRICSSSPASASNCRLIMCNGFSIGLGRSNTTDDTLVLKAFTVTWQVHLATLHCRRACQDGTQRETAQLLQISNWEAISSVREFVILR</sequence>
<dbReference type="AlphaFoldDB" id="A0A1I8GYY2"/>
<dbReference type="Proteomes" id="UP000095280">
    <property type="component" value="Unplaced"/>
</dbReference>
<name>A0A1I8GYY2_9PLAT</name>
<evidence type="ECO:0000313" key="2">
    <source>
        <dbReference type="WBParaSite" id="maker-uti_cns_0003739-snap-gene-0.4-mRNA-1"/>
    </source>
</evidence>
<keyword evidence="1" id="KW-1185">Reference proteome</keyword>
<evidence type="ECO:0000313" key="1">
    <source>
        <dbReference type="Proteomes" id="UP000095280"/>
    </source>
</evidence>